<dbReference type="OrthoDB" id="466469at2"/>
<dbReference type="AlphaFoldDB" id="A0A540VBP8"/>
<protein>
    <submittedName>
        <fullName evidence="2">Lasso peptide biosynthesis B2 protein</fullName>
    </submittedName>
</protein>
<dbReference type="NCBIfam" id="NF033537">
    <property type="entry name" value="lasso_biosyn_B2"/>
    <property type="match status" value="1"/>
</dbReference>
<dbReference type="Proteomes" id="UP000317371">
    <property type="component" value="Unassembled WGS sequence"/>
</dbReference>
<dbReference type="InterPro" id="IPR032708">
    <property type="entry name" value="McjB_C"/>
</dbReference>
<dbReference type="Pfam" id="PF13471">
    <property type="entry name" value="Transglut_core3"/>
    <property type="match status" value="1"/>
</dbReference>
<dbReference type="InParanoid" id="A0A540VBP8"/>
<proteinExistence type="predicted"/>
<gene>
    <name evidence="2" type="ORF">FKZ61_17575</name>
</gene>
<comment type="caution">
    <text evidence="2">The sequence shown here is derived from an EMBL/GenBank/DDBJ whole genome shotgun (WGS) entry which is preliminary data.</text>
</comment>
<feature type="domain" description="Microcin J25-processing protein McjB C-terminal" evidence="1">
    <location>
        <begin position="73"/>
        <end position="152"/>
    </location>
</feature>
<dbReference type="EMBL" id="VIGC01000026">
    <property type="protein sequence ID" value="TQE94189.1"/>
    <property type="molecule type" value="Genomic_DNA"/>
</dbReference>
<evidence type="ECO:0000259" key="1">
    <source>
        <dbReference type="Pfam" id="PF13471"/>
    </source>
</evidence>
<reference evidence="2 3" key="1">
    <citation type="submission" date="2019-06" db="EMBL/GenBank/DDBJ databases">
        <title>Genome sequence of Litorilinea aerophila BAA-2444.</title>
        <authorList>
            <person name="Maclea K.S."/>
            <person name="Maurais E.G."/>
            <person name="Iannazzi L.C."/>
        </authorList>
    </citation>
    <scope>NUCLEOTIDE SEQUENCE [LARGE SCALE GENOMIC DNA]</scope>
    <source>
        <strain evidence="2 3">ATCC BAA-2444</strain>
    </source>
</reference>
<accession>A0A540VBP8</accession>
<name>A0A540VBP8_9CHLR</name>
<dbReference type="InterPro" id="IPR053521">
    <property type="entry name" value="McjB-like"/>
</dbReference>
<organism evidence="2 3">
    <name type="scientific">Litorilinea aerophila</name>
    <dbReference type="NCBI Taxonomy" id="1204385"/>
    <lineage>
        <taxon>Bacteria</taxon>
        <taxon>Bacillati</taxon>
        <taxon>Chloroflexota</taxon>
        <taxon>Caldilineae</taxon>
        <taxon>Caldilineales</taxon>
        <taxon>Caldilineaceae</taxon>
        <taxon>Litorilinea</taxon>
    </lineage>
</organism>
<evidence type="ECO:0000313" key="2">
    <source>
        <dbReference type="EMBL" id="TQE94189.1"/>
    </source>
</evidence>
<sequence>MVPWTWLRGFRKEAAVAGIRLRRFFTLPRREQLLLVLALLALAGVRVALRRLPLDRVQGGLAALAGRFGRFLPQPPPPPTRIAEAIRLAARYLPGSTCLPQALAAHFLLSLYGHAARFHIGVARREDGRFEAHAWVADDSGVLVGDLPDLGRYVLLSSVDREGYVGIRGAFQAER</sequence>
<keyword evidence="3" id="KW-1185">Reference proteome</keyword>
<evidence type="ECO:0000313" key="3">
    <source>
        <dbReference type="Proteomes" id="UP000317371"/>
    </source>
</evidence>